<evidence type="ECO:0000313" key="2">
    <source>
        <dbReference type="Proteomes" id="UP000185151"/>
    </source>
</evidence>
<dbReference type="NCBIfam" id="TIGR03696">
    <property type="entry name" value="Rhs_assc_core"/>
    <property type="match status" value="1"/>
</dbReference>
<reference evidence="1 2" key="1">
    <citation type="submission" date="2016-11" db="EMBL/GenBank/DDBJ databases">
        <authorList>
            <person name="Jaros S."/>
            <person name="Januszkiewicz K."/>
            <person name="Wedrychowicz H."/>
        </authorList>
    </citation>
    <scope>NUCLEOTIDE SEQUENCE [LARGE SCALE GENOMIC DNA]</scope>
    <source>
        <strain evidence="1 2">GAS95</strain>
    </source>
</reference>
<keyword evidence="2" id="KW-1185">Reference proteome</keyword>
<dbReference type="AlphaFoldDB" id="A0A1N6KXC8"/>
<evidence type="ECO:0000313" key="1">
    <source>
        <dbReference type="EMBL" id="SIO61179.1"/>
    </source>
</evidence>
<proteinExistence type="predicted"/>
<gene>
    <name evidence="1" type="ORF">SAMN05444165_5145</name>
</gene>
<dbReference type="EMBL" id="FSRU01000002">
    <property type="protein sequence ID" value="SIO61179.1"/>
    <property type="molecule type" value="Genomic_DNA"/>
</dbReference>
<accession>A0A1N6KXC8</accession>
<sequence>MKSTLNTVSLAYAGQRRSAVSGMYLLGNGYRGFNPIIRRFCAWDTASPFGSGGVHGYGYCSGDPANQTDPSGHGPVLNLLVSLGLAVGRNARRAGVADAGAAAGEAAADAGAEIGADAVAESRTFTFYRQDGRSMEELNEAGGFQAFAELDSEGAQQYMDFFLGDDDLSAVHPTARNALRKKFPNGRKGGKLLDLSFHVKNTVNRTDTTWISTAVKEGGGGRERGYMYKITMELREYQRSGGKWIPFDPGKPRTQVNQQILVGGTKENPFIAMNHGGSEDLREVSFFTSIPMRFIEEVRLPS</sequence>
<protein>
    <submittedName>
        <fullName evidence="1">RHS repeat-associated core domain-containing protein</fullName>
    </submittedName>
</protein>
<dbReference type="Gene3D" id="2.180.10.10">
    <property type="entry name" value="RHS repeat-associated core"/>
    <property type="match status" value="1"/>
</dbReference>
<organism evidence="1 2">
    <name type="scientific">Paraburkholderia phenazinium</name>
    <dbReference type="NCBI Taxonomy" id="60549"/>
    <lineage>
        <taxon>Bacteria</taxon>
        <taxon>Pseudomonadati</taxon>
        <taxon>Pseudomonadota</taxon>
        <taxon>Betaproteobacteria</taxon>
        <taxon>Burkholderiales</taxon>
        <taxon>Burkholderiaceae</taxon>
        <taxon>Paraburkholderia</taxon>
    </lineage>
</organism>
<dbReference type="InterPro" id="IPR022385">
    <property type="entry name" value="Rhs_assc_core"/>
</dbReference>
<name>A0A1N6KXC8_9BURK</name>
<dbReference type="RefSeq" id="WP_074300177.1">
    <property type="nucleotide sequence ID" value="NZ_FSRU01000002.1"/>
</dbReference>
<dbReference type="Proteomes" id="UP000185151">
    <property type="component" value="Unassembled WGS sequence"/>
</dbReference>